<accession>A0A7I9ZRF0</accession>
<gene>
    <name evidence="2" type="ORF">MHIP_41040</name>
</gene>
<evidence type="ECO:0000313" key="2">
    <source>
        <dbReference type="EMBL" id="GFH03621.1"/>
    </source>
</evidence>
<evidence type="ECO:0000256" key="1">
    <source>
        <dbReference type="SAM" id="Phobius"/>
    </source>
</evidence>
<organism evidence="2 3">
    <name type="scientific">Mycolicibacterium hippocampi</name>
    <dbReference type="NCBI Taxonomy" id="659824"/>
    <lineage>
        <taxon>Bacteria</taxon>
        <taxon>Bacillati</taxon>
        <taxon>Actinomycetota</taxon>
        <taxon>Actinomycetes</taxon>
        <taxon>Mycobacteriales</taxon>
        <taxon>Mycobacteriaceae</taxon>
        <taxon>Mycolicibacterium</taxon>
    </lineage>
</organism>
<comment type="caution">
    <text evidence="2">The sequence shown here is derived from an EMBL/GenBank/DDBJ whole genome shotgun (WGS) entry which is preliminary data.</text>
</comment>
<dbReference type="AlphaFoldDB" id="A0A7I9ZRF0"/>
<proteinExistence type="predicted"/>
<feature type="transmembrane region" description="Helical" evidence="1">
    <location>
        <begin position="30"/>
        <end position="51"/>
    </location>
</feature>
<keyword evidence="1" id="KW-0472">Membrane</keyword>
<evidence type="ECO:0000313" key="3">
    <source>
        <dbReference type="Proteomes" id="UP000465304"/>
    </source>
</evidence>
<sequence length="65" mass="7246">MPHTWTILAVTGGTVRLLNPCQTTGFVKGLTMLATILFAAVIFLLVAAIGMPYKQTWYGRWNPHR</sequence>
<dbReference type="Proteomes" id="UP000465304">
    <property type="component" value="Unassembled WGS sequence"/>
</dbReference>
<name>A0A7I9ZRF0_9MYCO</name>
<dbReference type="EMBL" id="BLLB01000002">
    <property type="protein sequence ID" value="GFH03621.1"/>
    <property type="molecule type" value="Genomic_DNA"/>
</dbReference>
<keyword evidence="1" id="KW-0812">Transmembrane</keyword>
<keyword evidence="1" id="KW-1133">Transmembrane helix</keyword>
<protein>
    <submittedName>
        <fullName evidence="2">Uncharacterized protein</fullName>
    </submittedName>
</protein>
<keyword evidence="3" id="KW-1185">Reference proteome</keyword>
<reference evidence="2 3" key="1">
    <citation type="journal article" date="2019" name="Emerg. Microbes Infect.">
        <title>Comprehensive subspecies identification of 175 nontuberculous mycobacteria species based on 7547 genomic profiles.</title>
        <authorList>
            <person name="Matsumoto Y."/>
            <person name="Kinjo T."/>
            <person name="Motooka D."/>
            <person name="Nabeya D."/>
            <person name="Jung N."/>
            <person name="Uechi K."/>
            <person name="Horii T."/>
            <person name="Iida T."/>
            <person name="Fujita J."/>
            <person name="Nakamura S."/>
        </authorList>
    </citation>
    <scope>NUCLEOTIDE SEQUENCE [LARGE SCALE GENOMIC DNA]</scope>
    <source>
        <strain evidence="2 3">JCM 30996</strain>
    </source>
</reference>